<dbReference type="PANTHER" id="PTHR43649">
    <property type="entry name" value="ARABINOSE-BINDING PROTEIN-RELATED"/>
    <property type="match status" value="1"/>
</dbReference>
<evidence type="ECO:0000256" key="3">
    <source>
        <dbReference type="ARBA" id="ARBA00022764"/>
    </source>
</evidence>
<dbReference type="AlphaFoldDB" id="G4R7A8"/>
<evidence type="ECO:0000313" key="4">
    <source>
        <dbReference type="EMBL" id="AEQ51244.1"/>
    </source>
</evidence>
<comment type="similarity">
    <text evidence="2">Belongs to the bacterial solute-binding protein 1 family.</text>
</comment>
<sequence>MGVSSPALSQQADTLRILINQSPWLNAFIAMVDRYEDETGVRMELDVTPFAGMLEKTRNSLRADSGQYDIVNLNSAGMAEIYAGGFLTPLTEIDPEFALPEGVLGFGGSAYWGEDTDSFDPEGGDLLGVPTNGNVQVLYYRKDLYEELGLEVPDTWEELMANSLALHNPPERYGFVPRAARDSILYNFTPYLFSHGATFFADAAGGDYSIAFNSEEGLAALETYIALGAEAGPPNPGSIAQAELIQMMATGRGAQAIAVVAAVADLNNPDSSAVAGQIGTALIPAGPDGLRSSAAGHWMAAIPRNVPEANQQAALDFLAWFIEREMQIYYVQSGGVPIRDDLTGSELDEDPAFEFIEAFSANAKNAQMNMPLVEGTLLKDIISLHLNLAVIGDVSPREALNAAAAEAHQALVDAGYDVTPPGEL</sequence>
<name>G4R7A8_PELHB</name>
<dbReference type="PANTHER" id="PTHR43649:SF12">
    <property type="entry name" value="DIACETYLCHITOBIOSE BINDING PROTEIN DASA"/>
    <property type="match status" value="1"/>
</dbReference>
<dbReference type="SUPFAM" id="SSF53850">
    <property type="entry name" value="Periplasmic binding protein-like II"/>
    <property type="match status" value="1"/>
</dbReference>
<dbReference type="InterPro" id="IPR050490">
    <property type="entry name" value="Bact_solute-bd_prot1"/>
</dbReference>
<dbReference type="eggNOG" id="COG1653">
    <property type="taxonomic scope" value="Bacteria"/>
</dbReference>
<accession>G4R7A8</accession>
<dbReference type="GO" id="GO:0042597">
    <property type="term" value="C:periplasmic space"/>
    <property type="evidence" value="ECO:0007669"/>
    <property type="project" value="UniProtKB-SubCell"/>
</dbReference>
<organism evidence="4 5">
    <name type="scientific">Pelagibacterium halotolerans (strain DSM 22347 / JCM 15775 / CGMCC 1.7692 / B2)</name>
    <dbReference type="NCBI Taxonomy" id="1082931"/>
    <lineage>
        <taxon>Bacteria</taxon>
        <taxon>Pseudomonadati</taxon>
        <taxon>Pseudomonadota</taxon>
        <taxon>Alphaproteobacteria</taxon>
        <taxon>Hyphomicrobiales</taxon>
        <taxon>Devosiaceae</taxon>
        <taxon>Pelagibacterium</taxon>
    </lineage>
</organism>
<dbReference type="HOGENOM" id="CLU_031285_9_2_5"/>
<dbReference type="InterPro" id="IPR006059">
    <property type="entry name" value="SBP"/>
</dbReference>
<dbReference type="Pfam" id="PF01547">
    <property type="entry name" value="SBP_bac_1"/>
    <property type="match status" value="1"/>
</dbReference>
<dbReference type="KEGG" id="phl:KKY_1214"/>
<gene>
    <name evidence="4" type="ordered locus">KKY_1214</name>
</gene>
<dbReference type="Proteomes" id="UP000008850">
    <property type="component" value="Chromosome"/>
</dbReference>
<keyword evidence="5" id="KW-1185">Reference proteome</keyword>
<evidence type="ECO:0000256" key="1">
    <source>
        <dbReference type="ARBA" id="ARBA00004418"/>
    </source>
</evidence>
<dbReference type="Gene3D" id="3.40.190.10">
    <property type="entry name" value="Periplasmic binding protein-like II"/>
    <property type="match status" value="2"/>
</dbReference>
<comment type="subcellular location">
    <subcellularLocation>
        <location evidence="1">Periplasm</location>
    </subcellularLocation>
</comment>
<evidence type="ECO:0000256" key="2">
    <source>
        <dbReference type="ARBA" id="ARBA00008520"/>
    </source>
</evidence>
<keyword evidence="3" id="KW-0574">Periplasm</keyword>
<dbReference type="EMBL" id="CP003075">
    <property type="protein sequence ID" value="AEQ51244.1"/>
    <property type="molecule type" value="Genomic_DNA"/>
</dbReference>
<protein>
    <submittedName>
        <fullName evidence="4">Various polyols ABC transporter, periplasmic substrate-binding protein</fullName>
    </submittedName>
</protein>
<dbReference type="STRING" id="1082931.KKY_1214"/>
<proteinExistence type="inferred from homology"/>
<reference evidence="4 5" key="1">
    <citation type="journal article" date="2012" name="J. Bacteriol.">
        <title>Complete genome sequence of Pelagibacterium halotolerans B2T.</title>
        <authorList>
            <person name="Huo Y.Y."/>
            <person name="Cheng H."/>
            <person name="Han X.F."/>
            <person name="Jiang X.W."/>
            <person name="Sun C."/>
            <person name="Zhang X.Q."/>
            <person name="Zhu X.F."/>
            <person name="Liu Y.F."/>
            <person name="Li P.F."/>
            <person name="Ni P.X."/>
            <person name="Wu M."/>
        </authorList>
    </citation>
    <scope>NUCLEOTIDE SEQUENCE [LARGE SCALE GENOMIC DNA]</scope>
    <source>
        <strain evidence="5">DSM 22347 / JCM 15775 / CGMCC 1.7692 / B2</strain>
    </source>
</reference>
<evidence type="ECO:0000313" key="5">
    <source>
        <dbReference type="Proteomes" id="UP000008850"/>
    </source>
</evidence>